<dbReference type="AlphaFoldDB" id="L1J981"/>
<organism evidence="3">
    <name type="scientific">Guillardia theta (strain CCMP2712)</name>
    <name type="common">Cryptophyte</name>
    <dbReference type="NCBI Taxonomy" id="905079"/>
    <lineage>
        <taxon>Eukaryota</taxon>
        <taxon>Cryptophyceae</taxon>
        <taxon>Pyrenomonadales</taxon>
        <taxon>Geminigeraceae</taxon>
        <taxon>Guillardia</taxon>
    </lineage>
</organism>
<dbReference type="SUPFAM" id="SSF52788">
    <property type="entry name" value="Phosphotyrosine protein phosphatases I"/>
    <property type="match status" value="1"/>
</dbReference>
<evidence type="ECO:0000313" key="5">
    <source>
        <dbReference type="Proteomes" id="UP000011087"/>
    </source>
</evidence>
<accession>L1J981</accession>
<protein>
    <recommendedName>
        <fullName evidence="2">Phosphotyrosine protein phosphatase I domain-containing protein</fullName>
    </recommendedName>
</protein>
<dbReference type="InterPro" id="IPR036196">
    <property type="entry name" value="Ptyr_pPase_sf"/>
</dbReference>
<dbReference type="EnsemblProtists" id="EKX44630">
    <property type="protein sequence ID" value="EKX44630"/>
    <property type="gene ID" value="GUITHDRAFT_109406"/>
</dbReference>
<dbReference type="KEGG" id="gtt:GUITHDRAFT_109406"/>
<sequence length="149" mass="16425">MLNENALDDEIVIVFMCKSNSARSVVAECIARKKWQGWEGTKKSFYSAGTQIKKDSSSSTGIKIGVTKALERAGYDILGLRSKGITSLTEELGDRRIHYVVTMCCEAEGDLKCNVTVRRALGLESANPLVPKHLSFPEKKKLQILSTTD</sequence>
<dbReference type="Proteomes" id="UP000011087">
    <property type="component" value="Unassembled WGS sequence"/>
</dbReference>
<evidence type="ECO:0000313" key="3">
    <source>
        <dbReference type="EMBL" id="EKX44630.1"/>
    </source>
</evidence>
<dbReference type="GeneID" id="17301307"/>
<dbReference type="Gene3D" id="3.40.50.2300">
    <property type="match status" value="1"/>
</dbReference>
<reference evidence="3 5" key="1">
    <citation type="journal article" date="2012" name="Nature">
        <title>Algal genomes reveal evolutionary mosaicism and the fate of nucleomorphs.</title>
        <authorList>
            <consortium name="DOE Joint Genome Institute"/>
            <person name="Curtis B.A."/>
            <person name="Tanifuji G."/>
            <person name="Burki F."/>
            <person name="Gruber A."/>
            <person name="Irimia M."/>
            <person name="Maruyama S."/>
            <person name="Arias M.C."/>
            <person name="Ball S.G."/>
            <person name="Gile G.H."/>
            <person name="Hirakawa Y."/>
            <person name="Hopkins J.F."/>
            <person name="Kuo A."/>
            <person name="Rensing S.A."/>
            <person name="Schmutz J."/>
            <person name="Symeonidi A."/>
            <person name="Elias M."/>
            <person name="Eveleigh R.J."/>
            <person name="Herman E.K."/>
            <person name="Klute M.J."/>
            <person name="Nakayama T."/>
            <person name="Obornik M."/>
            <person name="Reyes-Prieto A."/>
            <person name="Armbrust E.V."/>
            <person name="Aves S.J."/>
            <person name="Beiko R.G."/>
            <person name="Coutinho P."/>
            <person name="Dacks J.B."/>
            <person name="Durnford D.G."/>
            <person name="Fast N.M."/>
            <person name="Green B.R."/>
            <person name="Grisdale C.J."/>
            <person name="Hempel F."/>
            <person name="Henrissat B."/>
            <person name="Hoppner M.P."/>
            <person name="Ishida K."/>
            <person name="Kim E."/>
            <person name="Koreny L."/>
            <person name="Kroth P.G."/>
            <person name="Liu Y."/>
            <person name="Malik S.B."/>
            <person name="Maier U.G."/>
            <person name="McRose D."/>
            <person name="Mock T."/>
            <person name="Neilson J.A."/>
            <person name="Onodera N.T."/>
            <person name="Poole A.M."/>
            <person name="Pritham E.J."/>
            <person name="Richards T.A."/>
            <person name="Rocap G."/>
            <person name="Roy S.W."/>
            <person name="Sarai C."/>
            <person name="Schaack S."/>
            <person name="Shirato S."/>
            <person name="Slamovits C.H."/>
            <person name="Spencer D.F."/>
            <person name="Suzuki S."/>
            <person name="Worden A.Z."/>
            <person name="Zauner S."/>
            <person name="Barry K."/>
            <person name="Bell C."/>
            <person name="Bharti A.K."/>
            <person name="Crow J.A."/>
            <person name="Grimwood J."/>
            <person name="Kramer R."/>
            <person name="Lindquist E."/>
            <person name="Lucas S."/>
            <person name="Salamov A."/>
            <person name="McFadden G.I."/>
            <person name="Lane C.E."/>
            <person name="Keeling P.J."/>
            <person name="Gray M.W."/>
            <person name="Grigoriev I.V."/>
            <person name="Archibald J.M."/>
        </authorList>
    </citation>
    <scope>NUCLEOTIDE SEQUENCE</scope>
    <source>
        <strain evidence="3 5">CCMP2712</strain>
    </source>
</reference>
<evidence type="ECO:0000259" key="2">
    <source>
        <dbReference type="Pfam" id="PF01451"/>
    </source>
</evidence>
<dbReference type="EMBL" id="JH993003">
    <property type="protein sequence ID" value="EKX44630.1"/>
    <property type="molecule type" value="Genomic_DNA"/>
</dbReference>
<evidence type="ECO:0000313" key="4">
    <source>
        <dbReference type="EnsemblProtists" id="EKX44630"/>
    </source>
</evidence>
<dbReference type="RefSeq" id="XP_005831610.1">
    <property type="nucleotide sequence ID" value="XM_005831553.1"/>
</dbReference>
<dbReference type="OrthoDB" id="10615240at2759"/>
<keyword evidence="5" id="KW-1185">Reference proteome</keyword>
<reference evidence="5" key="2">
    <citation type="submission" date="2012-11" db="EMBL/GenBank/DDBJ databases">
        <authorList>
            <person name="Kuo A."/>
            <person name="Curtis B.A."/>
            <person name="Tanifuji G."/>
            <person name="Burki F."/>
            <person name="Gruber A."/>
            <person name="Irimia M."/>
            <person name="Maruyama S."/>
            <person name="Arias M.C."/>
            <person name="Ball S.G."/>
            <person name="Gile G.H."/>
            <person name="Hirakawa Y."/>
            <person name="Hopkins J.F."/>
            <person name="Rensing S.A."/>
            <person name="Schmutz J."/>
            <person name="Symeonidi A."/>
            <person name="Elias M."/>
            <person name="Eveleigh R.J."/>
            <person name="Herman E.K."/>
            <person name="Klute M.J."/>
            <person name="Nakayama T."/>
            <person name="Obornik M."/>
            <person name="Reyes-Prieto A."/>
            <person name="Armbrust E.V."/>
            <person name="Aves S.J."/>
            <person name="Beiko R.G."/>
            <person name="Coutinho P."/>
            <person name="Dacks J.B."/>
            <person name="Durnford D.G."/>
            <person name="Fast N.M."/>
            <person name="Green B.R."/>
            <person name="Grisdale C."/>
            <person name="Hempe F."/>
            <person name="Henrissat B."/>
            <person name="Hoppner M.P."/>
            <person name="Ishida K.-I."/>
            <person name="Kim E."/>
            <person name="Koreny L."/>
            <person name="Kroth P.G."/>
            <person name="Liu Y."/>
            <person name="Malik S.-B."/>
            <person name="Maier U.G."/>
            <person name="McRose D."/>
            <person name="Mock T."/>
            <person name="Neilson J.A."/>
            <person name="Onodera N.T."/>
            <person name="Poole A.M."/>
            <person name="Pritham E.J."/>
            <person name="Richards T.A."/>
            <person name="Rocap G."/>
            <person name="Roy S.W."/>
            <person name="Sarai C."/>
            <person name="Schaack S."/>
            <person name="Shirato S."/>
            <person name="Slamovits C.H."/>
            <person name="Spencer D.F."/>
            <person name="Suzuki S."/>
            <person name="Worden A.Z."/>
            <person name="Zauner S."/>
            <person name="Barry K."/>
            <person name="Bell C."/>
            <person name="Bharti A.K."/>
            <person name="Crow J.A."/>
            <person name="Grimwood J."/>
            <person name="Kramer R."/>
            <person name="Lindquist E."/>
            <person name="Lucas S."/>
            <person name="Salamov A."/>
            <person name="McFadden G.I."/>
            <person name="Lane C.E."/>
            <person name="Keeling P.J."/>
            <person name="Gray M.W."/>
            <person name="Grigoriev I.V."/>
            <person name="Archibald J.M."/>
        </authorList>
    </citation>
    <scope>NUCLEOTIDE SEQUENCE</scope>
    <source>
        <strain evidence="5">CCMP2712</strain>
    </source>
</reference>
<proteinExistence type="predicted"/>
<dbReference type="InterPro" id="IPR023485">
    <property type="entry name" value="Ptyr_pPase"/>
</dbReference>
<dbReference type="PANTHER" id="PTHR43428">
    <property type="entry name" value="ARSENATE REDUCTASE"/>
    <property type="match status" value="1"/>
</dbReference>
<name>L1J981_GUITC</name>
<dbReference type="HOGENOM" id="CLU_1753186_0_0_1"/>
<keyword evidence="1" id="KW-0059">Arsenical resistance</keyword>
<feature type="domain" description="Phosphotyrosine protein phosphatase I" evidence="2">
    <location>
        <begin position="13"/>
        <end position="112"/>
    </location>
</feature>
<gene>
    <name evidence="3" type="ORF">GUITHDRAFT_109406</name>
</gene>
<dbReference type="Pfam" id="PF01451">
    <property type="entry name" value="LMWPc"/>
    <property type="match status" value="1"/>
</dbReference>
<dbReference type="GO" id="GO:0046685">
    <property type="term" value="P:response to arsenic-containing substance"/>
    <property type="evidence" value="ECO:0007669"/>
    <property type="project" value="UniProtKB-KW"/>
</dbReference>
<reference evidence="4" key="3">
    <citation type="submission" date="2015-06" db="UniProtKB">
        <authorList>
            <consortium name="EnsemblProtists"/>
        </authorList>
    </citation>
    <scope>IDENTIFICATION</scope>
</reference>
<dbReference type="PANTHER" id="PTHR43428:SF1">
    <property type="entry name" value="ARSENATE REDUCTASE"/>
    <property type="match status" value="1"/>
</dbReference>
<dbReference type="PaxDb" id="55529-EKX44630"/>
<evidence type="ECO:0000256" key="1">
    <source>
        <dbReference type="ARBA" id="ARBA00022849"/>
    </source>
</evidence>